<dbReference type="AlphaFoldDB" id="A0A0G0C527"/>
<evidence type="ECO:0000313" key="2">
    <source>
        <dbReference type="EMBL" id="KKP76794.1"/>
    </source>
</evidence>
<dbReference type="PANTHER" id="PTHR33231">
    <property type="entry name" value="30S RIBOSOMAL PROTEIN"/>
    <property type="match status" value="1"/>
</dbReference>
<evidence type="ECO:0000256" key="1">
    <source>
        <dbReference type="ARBA" id="ARBA00022845"/>
    </source>
</evidence>
<proteinExistence type="predicted"/>
<organism evidence="2 3">
    <name type="scientific">candidate division WS6 bacterium GW2011_GWF1_35_23</name>
    <dbReference type="NCBI Taxonomy" id="1619097"/>
    <lineage>
        <taxon>Bacteria</taxon>
        <taxon>Candidatus Dojkabacteria</taxon>
    </lineage>
</organism>
<dbReference type="GO" id="GO:0045900">
    <property type="term" value="P:negative regulation of translational elongation"/>
    <property type="evidence" value="ECO:0007669"/>
    <property type="project" value="TreeGrafter"/>
</dbReference>
<feature type="non-terminal residue" evidence="2">
    <location>
        <position position="174"/>
    </location>
</feature>
<dbReference type="Pfam" id="PF02482">
    <property type="entry name" value="Ribosomal_S30AE"/>
    <property type="match status" value="1"/>
</dbReference>
<dbReference type="SUPFAM" id="SSF69754">
    <property type="entry name" value="Ribosome binding protein Y (YfiA homologue)"/>
    <property type="match status" value="1"/>
</dbReference>
<keyword evidence="1" id="KW-0810">Translation regulation</keyword>
<dbReference type="GO" id="GO:0043024">
    <property type="term" value="F:ribosomal small subunit binding"/>
    <property type="evidence" value="ECO:0007669"/>
    <property type="project" value="TreeGrafter"/>
</dbReference>
<reference evidence="2 3" key="1">
    <citation type="journal article" date="2015" name="Nature">
        <title>rRNA introns, odd ribosomes, and small enigmatic genomes across a large radiation of phyla.</title>
        <authorList>
            <person name="Brown C.T."/>
            <person name="Hug L.A."/>
            <person name="Thomas B.C."/>
            <person name="Sharon I."/>
            <person name="Castelle C.J."/>
            <person name="Singh A."/>
            <person name="Wilkins M.J."/>
            <person name="Williams K.H."/>
            <person name="Banfield J.F."/>
        </authorList>
    </citation>
    <scope>NUCLEOTIDE SEQUENCE [LARGE SCALE GENOMIC DNA]</scope>
</reference>
<sequence>MEETDIQVSFVGMDPTEALKKYALEKIMKKESLFTDATSIEVSFKEFVHSKGVAQDFRIDINIKLPNTVVRVEERGSDMYANIDKGTDILFRRLKRYGDKKEYWEGKASWKIIEAQEALKALEEEAGKELEDYSDYVPKIAKRKIVEDMSPIEEGEAIERMELLGYDQYLFRNK</sequence>
<protein>
    <submittedName>
        <fullName evidence="2">Sigma 54 modulation protein/ribosomal protein S30EA</fullName>
    </submittedName>
</protein>
<name>A0A0G0C527_9BACT</name>
<dbReference type="InterPro" id="IPR003489">
    <property type="entry name" value="RHF/RaiA"/>
</dbReference>
<keyword evidence="2" id="KW-0689">Ribosomal protein</keyword>
<evidence type="ECO:0000313" key="3">
    <source>
        <dbReference type="Proteomes" id="UP000034816"/>
    </source>
</evidence>
<dbReference type="InterPro" id="IPR036567">
    <property type="entry name" value="RHF-like"/>
</dbReference>
<keyword evidence="2" id="KW-0687">Ribonucleoprotein</keyword>
<dbReference type="EMBL" id="LBQH01000024">
    <property type="protein sequence ID" value="KKP76794.1"/>
    <property type="molecule type" value="Genomic_DNA"/>
</dbReference>
<dbReference type="Proteomes" id="UP000034816">
    <property type="component" value="Unassembled WGS sequence"/>
</dbReference>
<gene>
    <name evidence="2" type="ORF">UR73_C0024G0001</name>
</gene>
<dbReference type="GO" id="GO:0022627">
    <property type="term" value="C:cytosolic small ribosomal subunit"/>
    <property type="evidence" value="ECO:0007669"/>
    <property type="project" value="TreeGrafter"/>
</dbReference>
<dbReference type="InterPro" id="IPR050574">
    <property type="entry name" value="HPF/YfiA_ribosome-assoc"/>
</dbReference>
<dbReference type="PANTHER" id="PTHR33231:SF1">
    <property type="entry name" value="30S RIBOSOMAL PROTEIN"/>
    <property type="match status" value="1"/>
</dbReference>
<comment type="caution">
    <text evidence="2">The sequence shown here is derived from an EMBL/GenBank/DDBJ whole genome shotgun (WGS) entry which is preliminary data.</text>
</comment>
<dbReference type="NCBIfam" id="TIGR00741">
    <property type="entry name" value="yfiA"/>
    <property type="match status" value="1"/>
</dbReference>
<accession>A0A0G0C527</accession>
<dbReference type="Gene3D" id="3.30.160.100">
    <property type="entry name" value="Ribosome hibernation promotion factor-like"/>
    <property type="match status" value="1"/>
</dbReference>